<dbReference type="InterPro" id="IPR036603">
    <property type="entry name" value="RBP11-like"/>
</dbReference>
<dbReference type="GO" id="GO:0005736">
    <property type="term" value="C:RNA polymerase I complex"/>
    <property type="evidence" value="ECO:0007669"/>
    <property type="project" value="TreeGrafter"/>
</dbReference>
<dbReference type="GO" id="GO:0005666">
    <property type="term" value="C:RNA polymerase III complex"/>
    <property type="evidence" value="ECO:0007669"/>
    <property type="project" value="TreeGrafter"/>
</dbReference>
<accession>X6NG38</accession>
<keyword evidence="1" id="KW-0240">DNA-directed RNA polymerase</keyword>
<dbReference type="EMBL" id="ASPP01008912">
    <property type="protein sequence ID" value="ETO24858.1"/>
    <property type="molecule type" value="Genomic_DNA"/>
</dbReference>
<keyword evidence="2" id="KW-0804">Transcription</keyword>
<dbReference type="PROSITE" id="PS00446">
    <property type="entry name" value="RNA_POL_D_30KD"/>
    <property type="match status" value="1"/>
</dbReference>
<dbReference type="InterPro" id="IPR011263">
    <property type="entry name" value="DNA-dir_RNA_pol_RpoA/D/Rpb3"/>
</dbReference>
<dbReference type="InterPro" id="IPR001514">
    <property type="entry name" value="DNA-dir_RNA_pol_30-40kDasu_CS"/>
</dbReference>
<organism evidence="4 5">
    <name type="scientific">Reticulomyxa filosa</name>
    <dbReference type="NCBI Taxonomy" id="46433"/>
    <lineage>
        <taxon>Eukaryota</taxon>
        <taxon>Sar</taxon>
        <taxon>Rhizaria</taxon>
        <taxon>Retaria</taxon>
        <taxon>Foraminifera</taxon>
        <taxon>Monothalamids</taxon>
        <taxon>Reticulomyxidae</taxon>
        <taxon>Reticulomyxa</taxon>
    </lineage>
</organism>
<dbReference type="SUPFAM" id="SSF55257">
    <property type="entry name" value="RBP11-like subunits of RNA polymerase"/>
    <property type="match status" value="1"/>
</dbReference>
<protein>
    <recommendedName>
        <fullName evidence="3">DNA-directed RNA polymerase RpoA/D/Rpb3-type domain-containing protein</fullName>
    </recommendedName>
</protein>
<evidence type="ECO:0000256" key="1">
    <source>
        <dbReference type="ARBA" id="ARBA00022478"/>
    </source>
</evidence>
<gene>
    <name evidence="4" type="ORF">RFI_12296</name>
</gene>
<dbReference type="SMART" id="SM00662">
    <property type="entry name" value="RPOLD"/>
    <property type="match status" value="1"/>
</dbReference>
<dbReference type="GO" id="GO:0003899">
    <property type="term" value="F:DNA-directed RNA polymerase activity"/>
    <property type="evidence" value="ECO:0007669"/>
    <property type="project" value="InterPro"/>
</dbReference>
<name>X6NG38_RETFI</name>
<dbReference type="GO" id="GO:0046983">
    <property type="term" value="F:protein dimerization activity"/>
    <property type="evidence" value="ECO:0007669"/>
    <property type="project" value="InterPro"/>
</dbReference>
<evidence type="ECO:0000313" key="4">
    <source>
        <dbReference type="EMBL" id="ETO24858.1"/>
    </source>
</evidence>
<comment type="caution">
    <text evidence="4">The sequence shown here is derived from an EMBL/GenBank/DDBJ whole genome shotgun (WGS) entry which is preliminary data.</text>
</comment>
<evidence type="ECO:0000313" key="5">
    <source>
        <dbReference type="Proteomes" id="UP000023152"/>
    </source>
</evidence>
<dbReference type="OrthoDB" id="270173at2759"/>
<dbReference type="AlphaFoldDB" id="X6NG38"/>
<feature type="domain" description="DNA-directed RNA polymerase RpoA/D/Rpb3-type" evidence="3">
    <location>
        <begin position="77"/>
        <end position="182"/>
    </location>
</feature>
<dbReference type="SUPFAM" id="SSF56553">
    <property type="entry name" value="Insert subdomain of RNA polymerase alpha subunit"/>
    <property type="match status" value="1"/>
</dbReference>
<dbReference type="Proteomes" id="UP000023152">
    <property type="component" value="Unassembled WGS sequence"/>
</dbReference>
<keyword evidence="5" id="KW-1185">Reference proteome</keyword>
<proteinExistence type="predicted"/>
<evidence type="ECO:0000259" key="3">
    <source>
        <dbReference type="SMART" id="SM00662"/>
    </source>
</evidence>
<dbReference type="InterPro" id="IPR050518">
    <property type="entry name" value="Rpo3/RPB3_RNA_Pol_subunit"/>
</dbReference>
<dbReference type="PANTHER" id="PTHR11800">
    <property type="entry name" value="DNA-DIRECTED RNA POLYMERASE"/>
    <property type="match status" value="1"/>
</dbReference>
<sequence length="183" mass="20511">MANQDDSSKPLPEQLEAIRNQVFLNKDLVLHTSGIIHPDAFKSLGINNSFNLKKHLKNMHVNIKKIQKEAGAPYPSRMIVDVSGIDASFANALRRIMLSEIPTIAFDEVTFLQNSSVIHDEILAHRIGLIPIRIHPKILSTLSRAEDPSNTLIFKLHVSCTDNKHLSSSGNTNRLADWTKPKY</sequence>
<dbReference type="PANTHER" id="PTHR11800:SF13">
    <property type="entry name" value="DNA-DIRECTED RNA POLYMERASES I AND III SUBUNIT RPAC1"/>
    <property type="match status" value="1"/>
</dbReference>
<dbReference type="GO" id="GO:0006351">
    <property type="term" value="P:DNA-templated transcription"/>
    <property type="evidence" value="ECO:0007669"/>
    <property type="project" value="InterPro"/>
</dbReference>
<dbReference type="Gene3D" id="2.170.120.12">
    <property type="entry name" value="DNA-directed RNA polymerase, insert domain"/>
    <property type="match status" value="1"/>
</dbReference>
<dbReference type="GO" id="GO:0003677">
    <property type="term" value="F:DNA binding"/>
    <property type="evidence" value="ECO:0007669"/>
    <property type="project" value="InterPro"/>
</dbReference>
<reference evidence="4 5" key="1">
    <citation type="journal article" date="2013" name="Curr. Biol.">
        <title>The Genome of the Foraminiferan Reticulomyxa filosa.</title>
        <authorList>
            <person name="Glockner G."/>
            <person name="Hulsmann N."/>
            <person name="Schleicher M."/>
            <person name="Noegel A.A."/>
            <person name="Eichinger L."/>
            <person name="Gallinger C."/>
            <person name="Pawlowski J."/>
            <person name="Sierra R."/>
            <person name="Euteneuer U."/>
            <person name="Pillet L."/>
            <person name="Moustafa A."/>
            <person name="Platzer M."/>
            <person name="Groth M."/>
            <person name="Szafranski K."/>
            <person name="Schliwa M."/>
        </authorList>
    </citation>
    <scope>NUCLEOTIDE SEQUENCE [LARGE SCALE GENOMIC DNA]</scope>
</reference>
<dbReference type="InterPro" id="IPR036643">
    <property type="entry name" value="RNApol_insert_sf"/>
</dbReference>
<dbReference type="Pfam" id="PF01193">
    <property type="entry name" value="RNA_pol_L"/>
    <property type="match status" value="1"/>
</dbReference>
<feature type="non-terminal residue" evidence="4">
    <location>
        <position position="183"/>
    </location>
</feature>
<evidence type="ECO:0000256" key="2">
    <source>
        <dbReference type="ARBA" id="ARBA00023163"/>
    </source>
</evidence>